<reference evidence="3 4" key="1">
    <citation type="submission" date="2021-05" db="EMBL/GenBank/DDBJ databases">
        <title>Draft Whole Genome Sequencing Of Biosensor Chromobacterium violaceum Strain CV026 Reveals A Regulatory RNA In Chromobacterium violaceum Phenotype Regulatory Network.</title>
        <authorList>
            <person name="Hong K.W."/>
            <person name="Chan K.G."/>
            <person name="Chang C.-Y."/>
        </authorList>
    </citation>
    <scope>NUCLEOTIDE SEQUENCE [LARGE SCALE GENOMIC DNA]</scope>
    <source>
        <strain evidence="3 4">ATCC 31532</strain>
    </source>
</reference>
<feature type="domain" description="OmpA-like" evidence="2">
    <location>
        <begin position="59"/>
        <end position="129"/>
    </location>
</feature>
<dbReference type="InterPro" id="IPR006665">
    <property type="entry name" value="OmpA-like"/>
</dbReference>
<sequence length="145" mass="15331">MKRLLITVAVAVLCSACQTAPTKAQQAEMQAAAAANEAKAEIAKAAAANYAADSTLVPFEKMSGKLTPVGEAQLDLLLPSLKSAKSIIIRGHCYRNDIGNAKAAAQARAAAVRQYLLMADIPSSKITVRFDTERPLHAVRLLVSN</sequence>
<keyword evidence="4" id="KW-1185">Reference proteome</keyword>
<dbReference type="InterPro" id="IPR036737">
    <property type="entry name" value="OmpA-like_sf"/>
</dbReference>
<organism evidence="3 4">
    <name type="scientific">Chromobacterium subtsugae</name>
    <dbReference type="NCBI Taxonomy" id="251747"/>
    <lineage>
        <taxon>Bacteria</taxon>
        <taxon>Pseudomonadati</taxon>
        <taxon>Pseudomonadota</taxon>
        <taxon>Betaproteobacteria</taxon>
        <taxon>Neisseriales</taxon>
        <taxon>Chromobacteriaceae</taxon>
        <taxon>Chromobacterium</taxon>
    </lineage>
</organism>
<accession>A0ABS7FJP6</accession>
<evidence type="ECO:0000259" key="2">
    <source>
        <dbReference type="Pfam" id="PF00691"/>
    </source>
</evidence>
<dbReference type="Pfam" id="PF00691">
    <property type="entry name" value="OmpA"/>
    <property type="match status" value="1"/>
</dbReference>
<dbReference type="Proteomes" id="UP000711178">
    <property type="component" value="Unassembled WGS sequence"/>
</dbReference>
<dbReference type="SUPFAM" id="SSF103088">
    <property type="entry name" value="OmpA-like"/>
    <property type="match status" value="1"/>
</dbReference>
<feature type="chain" id="PRO_5046977360" evidence="1">
    <location>
        <begin position="20"/>
        <end position="145"/>
    </location>
</feature>
<evidence type="ECO:0000256" key="1">
    <source>
        <dbReference type="SAM" id="SignalP"/>
    </source>
</evidence>
<keyword evidence="1" id="KW-0732">Signal</keyword>
<dbReference type="GeneID" id="89687560"/>
<gene>
    <name evidence="3" type="ORF">KIF53_21945</name>
</gene>
<dbReference type="EMBL" id="JAHDTB010000043">
    <property type="protein sequence ID" value="MBW8290303.1"/>
    <property type="molecule type" value="Genomic_DNA"/>
</dbReference>
<evidence type="ECO:0000313" key="4">
    <source>
        <dbReference type="Proteomes" id="UP000711178"/>
    </source>
</evidence>
<comment type="caution">
    <text evidence="3">The sequence shown here is derived from an EMBL/GenBank/DDBJ whole genome shotgun (WGS) entry which is preliminary data.</text>
</comment>
<feature type="signal peptide" evidence="1">
    <location>
        <begin position="1"/>
        <end position="19"/>
    </location>
</feature>
<evidence type="ECO:0000313" key="3">
    <source>
        <dbReference type="EMBL" id="MBW8290303.1"/>
    </source>
</evidence>
<proteinExistence type="predicted"/>
<dbReference type="RefSeq" id="WP_157889412.1">
    <property type="nucleotide sequence ID" value="NZ_CP142381.1"/>
</dbReference>
<dbReference type="Gene3D" id="3.30.1330.60">
    <property type="entry name" value="OmpA-like domain"/>
    <property type="match status" value="1"/>
</dbReference>
<name>A0ABS7FJP6_9NEIS</name>
<protein>
    <submittedName>
        <fullName evidence="3">OmpA family protein</fullName>
    </submittedName>
</protein>